<accession>A0ACB5UR32</accession>
<evidence type="ECO:0000313" key="1">
    <source>
        <dbReference type="EMBL" id="GMQ65003.1"/>
    </source>
</evidence>
<keyword evidence="2" id="KW-1185">Reference proteome</keyword>
<sequence>MERIHFRRSIFIKLCTVFFFIILTLFLIGYSVYNWGINKVRDEIIQNVCVTNQNFSYNLNNELKRIITLQYELTNDWDLTKLSTGIGSFNSYEKSLVVLHVRDKISAIKTSSQLIDGIKVIIPSIDKTIGTNTIGEITPDCFNLINTYKDMDNKQIIYYNNQLLLISEYPQIYYKRGLQPNFLIFATISTFNINKFLDNMSIHEESNGFICSNSRDMLMGSNGDNEIHYRIKQLIDDNQGKKINLNTRYVKDTYMLTEKIKGKKYLIVYSDTGVEDIKLVRYIPDNVAFGDLNIYSIIMWIFAMVSIFLIIIFSKSLYNTIHEPLKKLVDAFDKIEHIESVVTIEHHRKDEFKYIYDSFNKMSCKLHNLIEQVYKQKILVQKSELKQLQAQINPHFLYNSFIMLKNRIEAEDIEFASEFCSELGSFFMFITRNKKDIVPLKNEVEHAVTYSKIQHARFSNRLTIKLDELPKVFENLLVPKIILQPILENAFEHTLENMEDGGILEMIYEKNDNYLDIIISDNGEIEDDKIIQMENNLNRTDIEVTGMINIHKRLKLIYSEKYGLVLSRSKYGGLKVTIRIPIDGSEVETNV</sequence>
<dbReference type="Proteomes" id="UP001374599">
    <property type="component" value="Unassembled WGS sequence"/>
</dbReference>
<evidence type="ECO:0000313" key="2">
    <source>
        <dbReference type="Proteomes" id="UP001374599"/>
    </source>
</evidence>
<comment type="caution">
    <text evidence="1">The sequence shown here is derived from an EMBL/GenBank/DDBJ whole genome shotgun (WGS) entry which is preliminary data.</text>
</comment>
<protein>
    <submittedName>
        <fullName evidence="1">Two-component system sensor histidine kinase YesM</fullName>
    </submittedName>
</protein>
<organism evidence="1 2">
    <name type="scientific">Vallitalea maricola</name>
    <dbReference type="NCBI Taxonomy" id="3074433"/>
    <lineage>
        <taxon>Bacteria</taxon>
        <taxon>Bacillati</taxon>
        <taxon>Bacillota</taxon>
        <taxon>Clostridia</taxon>
        <taxon>Lachnospirales</taxon>
        <taxon>Vallitaleaceae</taxon>
        <taxon>Vallitalea</taxon>
    </lineage>
</organism>
<keyword evidence="1" id="KW-0808">Transferase</keyword>
<gene>
    <name evidence="1" type="primary">yesM_5</name>
    <name evidence="1" type="ORF">AN2V17_42450</name>
</gene>
<proteinExistence type="predicted"/>
<name>A0ACB5UR32_9FIRM</name>
<keyword evidence="1" id="KW-0418">Kinase</keyword>
<dbReference type="EMBL" id="BTPU01000092">
    <property type="protein sequence ID" value="GMQ65003.1"/>
    <property type="molecule type" value="Genomic_DNA"/>
</dbReference>
<reference evidence="1" key="1">
    <citation type="submission" date="2023-09" db="EMBL/GenBank/DDBJ databases">
        <title>Vallitalea sediminicola and Vallitalea maricola sp. nov., anaerobic bacteria isolated from marine sediment.</title>
        <authorList>
            <person name="Hirano S."/>
            <person name="Maeda A."/>
            <person name="Terahara T."/>
            <person name="Mori K."/>
            <person name="Hamada M."/>
            <person name="Matsumoto R."/>
            <person name="Kobayashi T."/>
        </authorList>
    </citation>
    <scope>NUCLEOTIDE SEQUENCE</scope>
    <source>
        <strain evidence="1">AN17-2</strain>
    </source>
</reference>